<dbReference type="EMBL" id="JACYGY010000001">
    <property type="protein sequence ID" value="MBE9462263.1"/>
    <property type="molecule type" value="Genomic_DNA"/>
</dbReference>
<dbReference type="RefSeq" id="WP_194120483.1">
    <property type="nucleotide sequence ID" value="NZ_JACYGY010000001.1"/>
</dbReference>
<dbReference type="Proteomes" id="UP000634134">
    <property type="component" value="Unassembled WGS sequence"/>
</dbReference>
<comment type="caution">
    <text evidence="1">The sequence shown here is derived from an EMBL/GenBank/DDBJ whole genome shotgun (WGS) entry which is preliminary data.</text>
</comment>
<protein>
    <submittedName>
        <fullName evidence="1">Uncharacterized protein</fullName>
    </submittedName>
</protein>
<sequence length="76" mass="8834">MYRKVFVAETASQLIINLPIEFLNKGVEVIAFEIDDNLDSAYLNKRKAAQNAVQFFNTLQIDMSDFKFDRDEANER</sequence>
<organism evidence="1 2">
    <name type="scientific">Dyadobacter subterraneus</name>
    <dbReference type="NCBI Taxonomy" id="2773304"/>
    <lineage>
        <taxon>Bacteria</taxon>
        <taxon>Pseudomonadati</taxon>
        <taxon>Bacteroidota</taxon>
        <taxon>Cytophagia</taxon>
        <taxon>Cytophagales</taxon>
        <taxon>Spirosomataceae</taxon>
        <taxon>Dyadobacter</taxon>
    </lineage>
</organism>
<accession>A0ABR9W9V0</accession>
<keyword evidence="2" id="KW-1185">Reference proteome</keyword>
<reference evidence="2" key="1">
    <citation type="submission" date="2023-07" db="EMBL/GenBank/DDBJ databases">
        <title>Dyadobacter sp. nov 'subterranea' isolated from contaminted grondwater.</title>
        <authorList>
            <person name="Szabo I."/>
            <person name="Al-Omari J."/>
            <person name="Szerdahelyi S.G."/>
            <person name="Rado J."/>
        </authorList>
    </citation>
    <scope>NUCLEOTIDE SEQUENCE [LARGE SCALE GENOMIC DNA]</scope>
    <source>
        <strain evidence="2">UP-52</strain>
    </source>
</reference>
<proteinExistence type="predicted"/>
<evidence type="ECO:0000313" key="2">
    <source>
        <dbReference type="Proteomes" id="UP000634134"/>
    </source>
</evidence>
<gene>
    <name evidence="1" type="ORF">IEE83_10245</name>
</gene>
<name>A0ABR9W9V0_9BACT</name>
<evidence type="ECO:0000313" key="1">
    <source>
        <dbReference type="EMBL" id="MBE9462263.1"/>
    </source>
</evidence>